<evidence type="ECO:0000256" key="3">
    <source>
        <dbReference type="ARBA" id="ARBA00022692"/>
    </source>
</evidence>
<dbReference type="InterPro" id="IPR050250">
    <property type="entry name" value="Macrolide_Exporter_MacB"/>
</dbReference>
<sequence length="782" mass="88894">MKQFIRNFSKQKTVGILNICSLSLGIMVSLIIGLWTVQNLQFDNFHKNGDRIYRSILDIKFNDVDRHLTSTFKPFGEEAIAQLPNIEAMCRVVHNEESEIWVGNQVSTIGRVLVVDNNFFSFFTFPLIEGNPVNVIDTPDKVVISKTTANLLFPGKDPIGETIRYKNQDFKVSGMMKDFPRNSHIQADIVFPMFGHLAENKWGWSDIFCTYFLLRENTDTLQLTKGLTTIIRNGLDWFKLNKATVSLQPLEDIHLGEKDKFENAVTESKSLIIVFTATAFIILILSCINFANLFVSTSFIRARSIGIKKSQGANKSKLIKEFYAETSGYVFIAIFIGIMLAHLVLPVFNQFTTSSVEIDFSSPQLYLYIVLLFIFTTLLAGSFPAIYMTKFNIIETLSGKFRGKRISLLQKTLIVIQFTASIILLMSVTFIYKQIDFLINHDLGFNIEHIITVNSRDEFGKNFNSFRSEMMQETAITDITMKNSLPTDWVQGWTYSLPENLEKQYNAEVCRIEPNYFDFFGMKIIEGENPLYLGAADSLNICVVNETAVKIFGLTDPVGKIILPNGLSKSPITIAGVVKDAQTRSFHSPIDAQVYIRLTAKSNSVGKVLFFKIKGDPEKALKKIEQKWKATVPLVPFEYHYLDNIYRNLYKSDLNSGKVLLFAMIITIIITVAGLFAMAYYSTQRRIKEIGLRKVNGATTLDLMKLLNRDFIVWVIIAFIIALPISYFSLQEWLDDYIVKTDLDWWVFALIGILIILIALVTVSYQTWKVATTNPVKALKND</sequence>
<evidence type="ECO:0000259" key="7">
    <source>
        <dbReference type="Pfam" id="PF02687"/>
    </source>
</evidence>
<dbReference type="PANTHER" id="PTHR30572:SF18">
    <property type="entry name" value="ABC-TYPE MACROLIDE FAMILY EXPORT SYSTEM PERMEASE COMPONENT 2"/>
    <property type="match status" value="1"/>
</dbReference>
<protein>
    <submittedName>
        <fullName evidence="9">ABC transporter permease</fullName>
    </submittedName>
</protein>
<feature type="domain" description="MacB-like periplasmic core" evidence="8">
    <location>
        <begin position="16"/>
        <end position="225"/>
    </location>
</feature>
<feature type="transmembrane region" description="Helical" evidence="6">
    <location>
        <begin position="745"/>
        <end position="765"/>
    </location>
</feature>
<evidence type="ECO:0000256" key="5">
    <source>
        <dbReference type="ARBA" id="ARBA00023136"/>
    </source>
</evidence>
<feature type="transmembrane region" description="Helical" evidence="6">
    <location>
        <begin position="711"/>
        <end position="730"/>
    </location>
</feature>
<dbReference type="STRING" id="1121485.GCA_000426485_03254"/>
<evidence type="ECO:0000256" key="4">
    <source>
        <dbReference type="ARBA" id="ARBA00022989"/>
    </source>
</evidence>
<feature type="domain" description="MacB-like periplasmic core" evidence="8">
    <location>
        <begin position="420"/>
        <end position="620"/>
    </location>
</feature>
<keyword evidence="4 6" id="KW-1133">Transmembrane helix</keyword>
<evidence type="ECO:0000256" key="6">
    <source>
        <dbReference type="SAM" id="Phobius"/>
    </source>
</evidence>
<dbReference type="GO" id="GO:0022857">
    <property type="term" value="F:transmembrane transporter activity"/>
    <property type="evidence" value="ECO:0007669"/>
    <property type="project" value="TreeGrafter"/>
</dbReference>
<feature type="transmembrane region" description="Helical" evidence="6">
    <location>
        <begin position="408"/>
        <end position="432"/>
    </location>
</feature>
<comment type="subcellular location">
    <subcellularLocation>
        <location evidence="1">Cell membrane</location>
        <topology evidence="1">Multi-pass membrane protein</topology>
    </subcellularLocation>
</comment>
<keyword evidence="5 6" id="KW-0472">Membrane</keyword>
<dbReference type="EMBL" id="SOML01000007">
    <property type="protein sequence ID" value="TFD95734.1"/>
    <property type="molecule type" value="Genomic_DNA"/>
</dbReference>
<comment type="caution">
    <text evidence="9">The sequence shown here is derived from an EMBL/GenBank/DDBJ whole genome shotgun (WGS) entry which is preliminary data.</text>
</comment>
<feature type="transmembrane region" description="Helical" evidence="6">
    <location>
        <begin position="322"/>
        <end position="345"/>
    </location>
</feature>
<feature type="transmembrane region" description="Helical" evidence="6">
    <location>
        <begin position="365"/>
        <end position="387"/>
    </location>
</feature>
<dbReference type="PANTHER" id="PTHR30572">
    <property type="entry name" value="MEMBRANE COMPONENT OF TRANSPORTER-RELATED"/>
    <property type="match status" value="1"/>
</dbReference>
<organism evidence="9 10">
    <name type="scientific">Dysgonomonas capnocytophagoides</name>
    <dbReference type="NCBI Taxonomy" id="45254"/>
    <lineage>
        <taxon>Bacteria</taxon>
        <taxon>Pseudomonadati</taxon>
        <taxon>Bacteroidota</taxon>
        <taxon>Bacteroidia</taxon>
        <taxon>Bacteroidales</taxon>
        <taxon>Dysgonomonadaceae</taxon>
        <taxon>Dysgonomonas</taxon>
    </lineage>
</organism>
<feature type="domain" description="ABC3 transporter permease C-terminal" evidence="7">
    <location>
        <begin position="279"/>
        <end position="393"/>
    </location>
</feature>
<evidence type="ECO:0000313" key="9">
    <source>
        <dbReference type="EMBL" id="TFD95734.1"/>
    </source>
</evidence>
<evidence type="ECO:0000256" key="2">
    <source>
        <dbReference type="ARBA" id="ARBA00022475"/>
    </source>
</evidence>
<dbReference type="GO" id="GO:0005886">
    <property type="term" value="C:plasma membrane"/>
    <property type="evidence" value="ECO:0007669"/>
    <property type="project" value="UniProtKB-SubCell"/>
</dbReference>
<reference evidence="9 10" key="1">
    <citation type="submission" date="2019-03" db="EMBL/GenBank/DDBJ databases">
        <title>San Antonio Military Medical Center submission to MRSN (WRAIR), pending publication.</title>
        <authorList>
            <person name="Blyth D.M."/>
            <person name="Mccarthy S.L."/>
            <person name="Schall S.E."/>
            <person name="Stam J.A."/>
            <person name="Ong A.C."/>
            <person name="Mcgann P.T."/>
        </authorList>
    </citation>
    <scope>NUCLEOTIDE SEQUENCE [LARGE SCALE GENOMIC DNA]</scope>
    <source>
        <strain evidence="9 10">MRSN571793</strain>
    </source>
</reference>
<evidence type="ECO:0000259" key="8">
    <source>
        <dbReference type="Pfam" id="PF12704"/>
    </source>
</evidence>
<feature type="domain" description="ABC3 transporter permease C-terminal" evidence="7">
    <location>
        <begin position="662"/>
        <end position="775"/>
    </location>
</feature>
<feature type="transmembrane region" description="Helical" evidence="6">
    <location>
        <begin position="659"/>
        <end position="681"/>
    </location>
</feature>
<accession>A0A4Y8L0Q2</accession>
<gene>
    <name evidence="9" type="ORF">E2605_12040</name>
</gene>
<dbReference type="InterPro" id="IPR025857">
    <property type="entry name" value="MacB_PCD"/>
</dbReference>
<evidence type="ECO:0000313" key="10">
    <source>
        <dbReference type="Proteomes" id="UP000297861"/>
    </source>
</evidence>
<evidence type="ECO:0000256" key="1">
    <source>
        <dbReference type="ARBA" id="ARBA00004651"/>
    </source>
</evidence>
<keyword evidence="3 6" id="KW-0812">Transmembrane</keyword>
<name>A0A4Y8L0Q2_9BACT</name>
<keyword evidence="10" id="KW-1185">Reference proteome</keyword>
<dbReference type="AlphaFoldDB" id="A0A4Y8L0Q2"/>
<dbReference type="Pfam" id="PF12704">
    <property type="entry name" value="MacB_PCD"/>
    <property type="match status" value="2"/>
</dbReference>
<dbReference type="Proteomes" id="UP000297861">
    <property type="component" value="Unassembled WGS sequence"/>
</dbReference>
<proteinExistence type="predicted"/>
<dbReference type="InterPro" id="IPR003838">
    <property type="entry name" value="ABC3_permease_C"/>
</dbReference>
<dbReference type="Pfam" id="PF02687">
    <property type="entry name" value="FtsX"/>
    <property type="match status" value="2"/>
</dbReference>
<feature type="transmembrane region" description="Helical" evidence="6">
    <location>
        <begin position="271"/>
        <end position="301"/>
    </location>
</feature>
<feature type="transmembrane region" description="Helical" evidence="6">
    <location>
        <begin position="16"/>
        <end position="37"/>
    </location>
</feature>
<dbReference type="OrthoDB" id="973461at2"/>
<keyword evidence="2" id="KW-1003">Cell membrane</keyword>